<evidence type="ECO:0000256" key="2">
    <source>
        <dbReference type="ARBA" id="ARBA00023002"/>
    </source>
</evidence>
<protein>
    <recommendedName>
        <fullName evidence="7">Malate dehydrogenase</fullName>
    </recommendedName>
</protein>
<dbReference type="Gene3D" id="1.10.1530.10">
    <property type="match status" value="1"/>
</dbReference>
<dbReference type="InterPro" id="IPR043143">
    <property type="entry name" value="Mal/L-sulf/L-lact_DH-like_NADP"/>
</dbReference>
<evidence type="ECO:0000313" key="4">
    <source>
        <dbReference type="EMBL" id="CAB3251149.1"/>
    </source>
</evidence>
<reference evidence="5 6" key="1">
    <citation type="submission" date="2020-04" db="EMBL/GenBank/DDBJ databases">
        <authorList>
            <person name="Wallbank WR R."/>
            <person name="Pardo Diaz C."/>
            <person name="Kozak K."/>
            <person name="Martin S."/>
            <person name="Jiggins C."/>
            <person name="Moest M."/>
            <person name="Warren A I."/>
            <person name="Byers J.R.P. K."/>
            <person name="Montejo-Kovacevich G."/>
            <person name="Yen C E."/>
        </authorList>
    </citation>
    <scope>NUCLEOTIDE SEQUENCE [LARGE SCALE GENOMIC DNA]</scope>
</reference>
<comment type="caution">
    <text evidence="3">The sequence shown here is derived from an EMBL/GenBank/DDBJ whole genome shotgun (WGS) entry which is preliminary data.</text>
</comment>
<dbReference type="InterPro" id="IPR003767">
    <property type="entry name" value="Malate/L-lactate_DH-like"/>
</dbReference>
<evidence type="ECO:0000313" key="3">
    <source>
        <dbReference type="EMBL" id="CAB3242361.1"/>
    </source>
</evidence>
<dbReference type="Pfam" id="PF02615">
    <property type="entry name" value="Ldh_2"/>
    <property type="match status" value="1"/>
</dbReference>
<name>A0A8S1A2D1_ARCPL</name>
<accession>A0A8S1A2D1</accession>
<proteinExistence type="inferred from homology"/>
<dbReference type="InterPro" id="IPR043144">
    <property type="entry name" value="Mal/L-sulf/L-lact_DH-like_ah"/>
</dbReference>
<dbReference type="InterPro" id="IPR036111">
    <property type="entry name" value="Mal/L-sulfo/L-lacto_DH-like_sf"/>
</dbReference>
<evidence type="ECO:0000256" key="1">
    <source>
        <dbReference type="ARBA" id="ARBA00006056"/>
    </source>
</evidence>
<dbReference type="EMBL" id="CADEBD010000353">
    <property type="protein sequence ID" value="CAB3251149.1"/>
    <property type="molecule type" value="Genomic_DNA"/>
</dbReference>
<dbReference type="PANTHER" id="PTHR11091">
    <property type="entry name" value="OXIDOREDUCTASE-RELATED"/>
    <property type="match status" value="1"/>
</dbReference>
<keyword evidence="2" id="KW-0560">Oxidoreductase</keyword>
<gene>
    <name evidence="4" type="ORF">APLA_LOCUS13542</name>
    <name evidence="3" type="ORF">APLA_LOCUS8998</name>
</gene>
<evidence type="ECO:0000313" key="6">
    <source>
        <dbReference type="Proteomes" id="UP000494256"/>
    </source>
</evidence>
<dbReference type="OrthoDB" id="7881616at2759"/>
<keyword evidence="5" id="KW-1185">Reference proteome</keyword>
<evidence type="ECO:0008006" key="7">
    <source>
        <dbReference type="Google" id="ProtNLM"/>
    </source>
</evidence>
<dbReference type="SUPFAM" id="SSF89733">
    <property type="entry name" value="L-sulfolactate dehydrogenase-like"/>
    <property type="match status" value="1"/>
</dbReference>
<dbReference type="Proteomes" id="UP000494256">
    <property type="component" value="Unassembled WGS sequence"/>
</dbReference>
<comment type="similarity">
    <text evidence="1">Belongs to the LDH2/MDH2 oxidoreductase family.</text>
</comment>
<organism evidence="3 5">
    <name type="scientific">Arctia plantaginis</name>
    <name type="common">Wood tiger moth</name>
    <name type="synonym">Phalaena plantaginis</name>
    <dbReference type="NCBI Taxonomy" id="874455"/>
    <lineage>
        <taxon>Eukaryota</taxon>
        <taxon>Metazoa</taxon>
        <taxon>Ecdysozoa</taxon>
        <taxon>Arthropoda</taxon>
        <taxon>Hexapoda</taxon>
        <taxon>Insecta</taxon>
        <taxon>Pterygota</taxon>
        <taxon>Neoptera</taxon>
        <taxon>Endopterygota</taxon>
        <taxon>Lepidoptera</taxon>
        <taxon>Glossata</taxon>
        <taxon>Ditrysia</taxon>
        <taxon>Noctuoidea</taxon>
        <taxon>Erebidae</taxon>
        <taxon>Arctiinae</taxon>
        <taxon>Arctia</taxon>
    </lineage>
</organism>
<dbReference type="PANTHER" id="PTHR11091:SF0">
    <property type="entry name" value="MALATE DEHYDROGENASE"/>
    <property type="match status" value="1"/>
</dbReference>
<dbReference type="EMBL" id="CADEBC010000513">
    <property type="protein sequence ID" value="CAB3242361.1"/>
    <property type="molecule type" value="Genomic_DNA"/>
</dbReference>
<dbReference type="Proteomes" id="UP000494106">
    <property type="component" value="Unassembled WGS sequence"/>
</dbReference>
<dbReference type="GO" id="GO:0016491">
    <property type="term" value="F:oxidoreductase activity"/>
    <property type="evidence" value="ECO:0007669"/>
    <property type="project" value="UniProtKB-KW"/>
</dbReference>
<sequence>MFVILSRNMARVAIVEACRFVVECLHTAGANRDSAEQQARLLIQADRLGHPGDGVNRLEYYVNDIISGACEPNNKPLILKETASTAWVDAKNVLGATASNFAMDIAIAKAKATGVGWVVVKGSNHNGMAGFWAQKAAEEGLIGLAFTNAQPVMAPTRSKQAALGTNPIAMVAPASCGESFYLDMSTTAVDMGTIDMHRRNGECLKHGWAQGPNGMETLDPEKAYHTKRLYPLGGEEATGGYKGYGLAAMVEVLCGVSAGSRYGCHLKEWKLESDGTPHDIGHCFVAVNPNCFAPGFGDRLADCIQQWRDLDPVDGNLPVLAPGDKEKIMACQSDKSGTVYYVKQQIESSNCLAKRLQVKPMEPVKEAC</sequence>
<dbReference type="AlphaFoldDB" id="A0A8S1A2D1"/>
<dbReference type="Gene3D" id="3.30.1370.60">
    <property type="entry name" value="Hypothetical oxidoreductase yiak, domain 2"/>
    <property type="match status" value="1"/>
</dbReference>
<evidence type="ECO:0000313" key="5">
    <source>
        <dbReference type="Proteomes" id="UP000494106"/>
    </source>
</evidence>